<dbReference type="SUPFAM" id="SSF56112">
    <property type="entry name" value="Protein kinase-like (PK-like)"/>
    <property type="match status" value="1"/>
</dbReference>
<feature type="compositionally biased region" description="Low complexity" evidence="1">
    <location>
        <begin position="146"/>
        <end position="157"/>
    </location>
</feature>
<dbReference type="InterPro" id="IPR052077">
    <property type="entry name" value="CcrZ_PhaseVar_Mediator"/>
</dbReference>
<dbReference type="Proteomes" id="UP000182841">
    <property type="component" value="Unassembled WGS sequence"/>
</dbReference>
<dbReference type="Gene3D" id="3.90.1200.10">
    <property type="match status" value="1"/>
</dbReference>
<proteinExistence type="predicted"/>
<dbReference type="AlphaFoldDB" id="A0A1H9WJN0"/>
<keyword evidence="3" id="KW-0808">Transferase</keyword>
<evidence type="ECO:0000313" key="3">
    <source>
        <dbReference type="EMBL" id="SES33877.1"/>
    </source>
</evidence>
<dbReference type="EMBL" id="FOGO01000018">
    <property type="protein sequence ID" value="SES33877.1"/>
    <property type="molecule type" value="Genomic_DNA"/>
</dbReference>
<dbReference type="RefSeq" id="WP_075003206.1">
    <property type="nucleotide sequence ID" value="NZ_FOGO01000018.1"/>
</dbReference>
<reference evidence="4" key="1">
    <citation type="submission" date="2016-10" db="EMBL/GenBank/DDBJ databases">
        <authorList>
            <person name="Varghese N."/>
            <person name="Submissions S."/>
        </authorList>
    </citation>
    <scope>NUCLEOTIDE SEQUENCE [LARGE SCALE GENOMIC DNA]</scope>
    <source>
        <strain evidence="4">CGMCC 4.6825</strain>
    </source>
</reference>
<protein>
    <submittedName>
        <fullName evidence="3">Phosphotransferase enzyme family protein</fullName>
    </submittedName>
</protein>
<dbReference type="PANTHER" id="PTHR40086:SF1">
    <property type="entry name" value="CELL CYCLE REGULATOR CCRZ"/>
    <property type="match status" value="1"/>
</dbReference>
<feature type="region of interest" description="Disordered" evidence="1">
    <location>
        <begin position="128"/>
        <end position="209"/>
    </location>
</feature>
<dbReference type="Pfam" id="PF01636">
    <property type="entry name" value="APH"/>
    <property type="match status" value="1"/>
</dbReference>
<dbReference type="STRING" id="943816.AN217_03755"/>
<accession>A0A1H9WJN0</accession>
<gene>
    <name evidence="3" type="ORF">SAMN05421870_11840</name>
</gene>
<dbReference type="InterPro" id="IPR011009">
    <property type="entry name" value="Kinase-like_dom_sf"/>
</dbReference>
<evidence type="ECO:0000259" key="2">
    <source>
        <dbReference type="Pfam" id="PF01636"/>
    </source>
</evidence>
<keyword evidence="4" id="KW-1185">Reference proteome</keyword>
<dbReference type="InterPro" id="IPR002575">
    <property type="entry name" value="Aminoglycoside_PTrfase"/>
</dbReference>
<feature type="domain" description="Aminoglycoside phosphotransferase" evidence="2">
    <location>
        <begin position="59"/>
        <end position="324"/>
    </location>
</feature>
<sequence>MTSPALRQAEAIGAVDGPLAGYHREWYVVRPQGELTRLGRVKIGEPREDALWFDRRYFASEDEVLLDLARLGVSHVPPVHRVRRSGTVFHGFIEGRTLASLTPRGHPVAPGHLRQIIERFASLSRLRPGDLHARPLRDTPGRTPERGGAPLAPAAAEARARDGSATPVRAARGADPGQGGSYEEHEKGENHKGESHKGDEEEGHGPHGSSAHFLRELLAFTREHAHRARLPQFGPLFARLGIPPDVLGPHSRLTAEAARLTDRPSCLLHGDLHRANFIVDPADALWTIDWELAAFGDPLYDLATHLYLMDYPPRQRSQVVAEWRQAVTAVLPGADAGLADDLPRYLAYKRAQSVFADVVRQAVAVGAAHGTPAQADQLGRTAKLVHEILVRAAEPLELTDVPSPGAIEPAYAELCTPPQLR</sequence>
<dbReference type="PANTHER" id="PTHR40086">
    <property type="entry name" value="PHOSPHOTRANSFERASE YTMP-RELATED"/>
    <property type="match status" value="1"/>
</dbReference>
<feature type="compositionally biased region" description="Basic and acidic residues" evidence="1">
    <location>
        <begin position="182"/>
        <end position="205"/>
    </location>
</feature>
<name>A0A1H9WJN0_9ACTN</name>
<feature type="compositionally biased region" description="Basic and acidic residues" evidence="1">
    <location>
        <begin position="128"/>
        <end position="145"/>
    </location>
</feature>
<dbReference type="GO" id="GO:0016740">
    <property type="term" value="F:transferase activity"/>
    <property type="evidence" value="ECO:0007669"/>
    <property type="project" value="UniProtKB-KW"/>
</dbReference>
<organism evidence="3 4">
    <name type="scientific">Streptomyces qinglanensis</name>
    <dbReference type="NCBI Taxonomy" id="943816"/>
    <lineage>
        <taxon>Bacteria</taxon>
        <taxon>Bacillati</taxon>
        <taxon>Actinomycetota</taxon>
        <taxon>Actinomycetes</taxon>
        <taxon>Kitasatosporales</taxon>
        <taxon>Streptomycetaceae</taxon>
        <taxon>Streptomyces</taxon>
    </lineage>
</organism>
<evidence type="ECO:0000313" key="4">
    <source>
        <dbReference type="Proteomes" id="UP000182841"/>
    </source>
</evidence>
<dbReference type="OrthoDB" id="3454210at2"/>
<evidence type="ECO:0000256" key="1">
    <source>
        <dbReference type="SAM" id="MobiDB-lite"/>
    </source>
</evidence>